<evidence type="ECO:0000256" key="1">
    <source>
        <dbReference type="SAM" id="MobiDB-lite"/>
    </source>
</evidence>
<dbReference type="STRING" id="1076256.A0A2H3BLM1"/>
<feature type="region of interest" description="Disordered" evidence="1">
    <location>
        <begin position="295"/>
        <end position="319"/>
    </location>
</feature>
<evidence type="ECO:0000313" key="3">
    <source>
        <dbReference type="Proteomes" id="UP000218334"/>
    </source>
</evidence>
<feature type="compositionally biased region" description="Basic and acidic residues" evidence="1">
    <location>
        <begin position="300"/>
        <end position="314"/>
    </location>
</feature>
<dbReference type="EMBL" id="KZ293423">
    <property type="protein sequence ID" value="PBK71801.1"/>
    <property type="molecule type" value="Genomic_DNA"/>
</dbReference>
<proteinExistence type="predicted"/>
<name>A0A2H3BLM1_9AGAR</name>
<dbReference type="AlphaFoldDB" id="A0A2H3BLM1"/>
<sequence>MTQLQEPSICYRAGCWQGNFPKCIVVSYDIAYKFWLALSLLKGMQEAILEEVQELETPIELDGNDQEPETVETVWPSVKNNEPLITVVKPLHVEWRDATQIARTTAEEAEEAVASKSKCHRKKKKIMDTVIVVVDWPLFLPSTVIGRIPQTLKLLDSKFHLCQLLNTQANTTIMSVIMIVNKATARYRVLQEHLVVLHEGMEVSAIGKKDGWDQALHILNDEDIWALDEGDVNDTEALQIKWCKAHACTHHWDEEVTLTLMKMEHIFLFFSVKQNSGSNNQSILVDWSADDPVDELVPDDPIKHSAQEESDQGKKAQKPICCMSDKWITKEGTTSDEIRAEG</sequence>
<gene>
    <name evidence="2" type="ORF">ARMSODRAFT_973373</name>
</gene>
<reference evidence="3" key="1">
    <citation type="journal article" date="2017" name="Nat. Ecol. Evol.">
        <title>Genome expansion and lineage-specific genetic innovations in the forest pathogenic fungi Armillaria.</title>
        <authorList>
            <person name="Sipos G."/>
            <person name="Prasanna A.N."/>
            <person name="Walter M.C."/>
            <person name="O'Connor E."/>
            <person name="Balint B."/>
            <person name="Krizsan K."/>
            <person name="Kiss B."/>
            <person name="Hess J."/>
            <person name="Varga T."/>
            <person name="Slot J."/>
            <person name="Riley R."/>
            <person name="Boka B."/>
            <person name="Rigling D."/>
            <person name="Barry K."/>
            <person name="Lee J."/>
            <person name="Mihaltcheva S."/>
            <person name="LaButti K."/>
            <person name="Lipzen A."/>
            <person name="Waldron R."/>
            <person name="Moloney N.M."/>
            <person name="Sperisen C."/>
            <person name="Kredics L."/>
            <person name="Vagvoelgyi C."/>
            <person name="Patrignani A."/>
            <person name="Fitzpatrick D."/>
            <person name="Nagy I."/>
            <person name="Doyle S."/>
            <person name="Anderson J.B."/>
            <person name="Grigoriev I.V."/>
            <person name="Gueldener U."/>
            <person name="Muensterkoetter M."/>
            <person name="Nagy L.G."/>
        </authorList>
    </citation>
    <scope>NUCLEOTIDE SEQUENCE [LARGE SCALE GENOMIC DNA]</scope>
    <source>
        <strain evidence="3">28-4</strain>
    </source>
</reference>
<protein>
    <submittedName>
        <fullName evidence="2">Uncharacterized protein</fullName>
    </submittedName>
</protein>
<organism evidence="2 3">
    <name type="scientific">Armillaria solidipes</name>
    <dbReference type="NCBI Taxonomy" id="1076256"/>
    <lineage>
        <taxon>Eukaryota</taxon>
        <taxon>Fungi</taxon>
        <taxon>Dikarya</taxon>
        <taxon>Basidiomycota</taxon>
        <taxon>Agaricomycotina</taxon>
        <taxon>Agaricomycetes</taxon>
        <taxon>Agaricomycetidae</taxon>
        <taxon>Agaricales</taxon>
        <taxon>Marasmiineae</taxon>
        <taxon>Physalacriaceae</taxon>
        <taxon>Armillaria</taxon>
    </lineage>
</organism>
<dbReference type="Proteomes" id="UP000218334">
    <property type="component" value="Unassembled WGS sequence"/>
</dbReference>
<evidence type="ECO:0000313" key="2">
    <source>
        <dbReference type="EMBL" id="PBK71801.1"/>
    </source>
</evidence>
<keyword evidence="3" id="KW-1185">Reference proteome</keyword>
<accession>A0A2H3BLM1</accession>